<dbReference type="EMBL" id="CP013187">
    <property type="protein sequence ID" value="ALO40893.1"/>
    <property type="molecule type" value="Genomic_DNA"/>
</dbReference>
<dbReference type="STRING" id="161398.PP2015_367"/>
<feature type="compositionally biased region" description="Polar residues" evidence="1">
    <location>
        <begin position="115"/>
        <end position="130"/>
    </location>
</feature>
<name>A0A0S2JXZ2_9GAMM</name>
<dbReference type="InterPro" id="IPR007922">
    <property type="entry name" value="DciA-like"/>
</dbReference>
<feature type="region of interest" description="Disordered" evidence="1">
    <location>
        <begin position="102"/>
        <end position="130"/>
    </location>
</feature>
<proteinExistence type="predicted"/>
<gene>
    <name evidence="2" type="ORF">PP2015_367</name>
</gene>
<dbReference type="Pfam" id="PF05258">
    <property type="entry name" value="DciA"/>
    <property type="match status" value="1"/>
</dbReference>
<dbReference type="AlphaFoldDB" id="A0A0S2JXZ2"/>
<dbReference type="KEGG" id="pphe:PP2015_367"/>
<sequence>MAKNRYDPKSIDELMGKWSNKITQFGAKTDSLQVLQAELDKALGPILSKKCRVANYRDGTLVIEAVSATLATRLNYLKLDILSHLRQNGFAECGQVKVTSNPDAQLRLSEPKPSFKTQKSSRTMSESTAEQLTELAAHAPPSLQAKLLKLATHAAKNKQKK</sequence>
<dbReference type="RefSeq" id="WP_058028666.1">
    <property type="nucleotide sequence ID" value="NZ_CP013187.1"/>
</dbReference>
<keyword evidence="3" id="KW-1185">Reference proteome</keyword>
<accession>A0A0S2JXZ2</accession>
<reference evidence="2 3" key="1">
    <citation type="submission" date="2015-11" db="EMBL/GenBank/DDBJ databases">
        <authorList>
            <person name="Zhang Y."/>
            <person name="Guo Z."/>
        </authorList>
    </citation>
    <scope>NUCLEOTIDE SEQUENCE [LARGE SCALE GENOMIC DNA]</scope>
    <source>
        <strain evidence="2 3">KCTC 12086</strain>
    </source>
</reference>
<dbReference type="PATRIC" id="fig|161398.10.peg.376"/>
<evidence type="ECO:0000313" key="3">
    <source>
        <dbReference type="Proteomes" id="UP000061457"/>
    </source>
</evidence>
<evidence type="ECO:0000256" key="1">
    <source>
        <dbReference type="SAM" id="MobiDB-lite"/>
    </source>
</evidence>
<dbReference type="OrthoDB" id="5767011at2"/>
<dbReference type="Proteomes" id="UP000061457">
    <property type="component" value="Chromosome I"/>
</dbReference>
<evidence type="ECO:0000313" key="2">
    <source>
        <dbReference type="EMBL" id="ALO40893.1"/>
    </source>
</evidence>
<protein>
    <recommendedName>
        <fullName evidence="4">DUF721 domain-containing protein</fullName>
    </recommendedName>
</protein>
<evidence type="ECO:0008006" key="4">
    <source>
        <dbReference type="Google" id="ProtNLM"/>
    </source>
</evidence>
<organism evidence="2 3">
    <name type="scientific">Pseudoalteromonas phenolica</name>
    <dbReference type="NCBI Taxonomy" id="161398"/>
    <lineage>
        <taxon>Bacteria</taxon>
        <taxon>Pseudomonadati</taxon>
        <taxon>Pseudomonadota</taxon>
        <taxon>Gammaproteobacteria</taxon>
        <taxon>Alteromonadales</taxon>
        <taxon>Pseudoalteromonadaceae</taxon>
        <taxon>Pseudoalteromonas</taxon>
    </lineage>
</organism>